<gene>
    <name evidence="2" type="ORF">HW450_05355</name>
</gene>
<feature type="domain" description="DUF4032" evidence="1">
    <location>
        <begin position="235"/>
        <end position="396"/>
    </location>
</feature>
<protein>
    <submittedName>
        <fullName evidence="2">DUF4032 domain-containing protein</fullName>
    </submittedName>
</protein>
<keyword evidence="3" id="KW-1185">Reference proteome</keyword>
<dbReference type="SUPFAM" id="SSF56112">
    <property type="entry name" value="Protein kinase-like (PK-like)"/>
    <property type="match status" value="1"/>
</dbReference>
<dbReference type="Pfam" id="PF06293">
    <property type="entry name" value="Kdo"/>
    <property type="match status" value="1"/>
</dbReference>
<name>A0A7G5FHQ0_9CORY</name>
<dbReference type="InterPro" id="IPR025111">
    <property type="entry name" value="DUF4032"/>
</dbReference>
<proteinExistence type="predicted"/>
<dbReference type="Proteomes" id="UP000515570">
    <property type="component" value="Chromosome"/>
</dbReference>
<dbReference type="InterPro" id="IPR011009">
    <property type="entry name" value="Kinase-like_dom_sf"/>
</dbReference>
<dbReference type="Pfam" id="PF13224">
    <property type="entry name" value="DUF4032"/>
    <property type="match status" value="1"/>
</dbReference>
<evidence type="ECO:0000259" key="1">
    <source>
        <dbReference type="Pfam" id="PF13224"/>
    </source>
</evidence>
<organism evidence="2 3">
    <name type="scientific">Corynebacterium hindlerae</name>
    <dbReference type="NCBI Taxonomy" id="699041"/>
    <lineage>
        <taxon>Bacteria</taxon>
        <taxon>Bacillati</taxon>
        <taxon>Actinomycetota</taxon>
        <taxon>Actinomycetes</taxon>
        <taxon>Mycobacteriales</taxon>
        <taxon>Corynebacteriaceae</taxon>
        <taxon>Corynebacterium</taxon>
    </lineage>
</organism>
<evidence type="ECO:0000313" key="3">
    <source>
        <dbReference type="Proteomes" id="UP000515570"/>
    </source>
</evidence>
<evidence type="ECO:0000313" key="2">
    <source>
        <dbReference type="EMBL" id="QMV86141.1"/>
    </source>
</evidence>
<sequence>MEASMQPNMQITNSTLVPALLSLPWDIPLEEWPTDLLASLPRGISRHVVRFVNADDRVIAIKEIGQKVAYHEYRTLRELSRMGAPAVRPLAVITGRRDANGEELTAALVTEHLEYSLPYRFVFSQSMRPETATRLIDSLAVLLVRLHLLNFYWGDVSLSNTLFRRDADAFSGYLVDAETGDVQPHLSKQRRLHDLEIARVNIIGELMDLQSGGLLPTDADAIEIGERIVEKYQLLWDALTAEEAIPSTESWHIHRRIEMLNELGFDVGELKITTGEEGSVLNIRPRVVDAGHHHRALMRLTGLDVQEGQARRILNTIETYRAVGELHDIPLEQVAHRWLRDVLDPTLAIIPPEYSSRLQPAQLFHEIIDHQWFLSEEEGKPVDLATAAQSYVDNVLPNRPDEKRMLDLDPNDELSD</sequence>
<dbReference type="AlphaFoldDB" id="A0A7G5FHQ0"/>
<dbReference type="EMBL" id="CP059833">
    <property type="protein sequence ID" value="QMV86141.1"/>
    <property type="molecule type" value="Genomic_DNA"/>
</dbReference>
<accession>A0A7G5FHQ0</accession>
<reference evidence="2 3" key="1">
    <citation type="submission" date="2020-07" db="EMBL/GenBank/DDBJ databases">
        <title>non toxigenic Corynebacterium sp. nov from a clinical source.</title>
        <authorList>
            <person name="Bernier A.-M."/>
            <person name="Bernard K."/>
        </authorList>
    </citation>
    <scope>NUCLEOTIDE SEQUENCE [LARGE SCALE GENOMIC DNA]</scope>
    <source>
        <strain evidence="3">NML 93-0612</strain>
    </source>
</reference>